<feature type="transmembrane region" description="Helical" evidence="1">
    <location>
        <begin position="112"/>
        <end position="138"/>
    </location>
</feature>
<keyword evidence="1" id="KW-1133">Transmembrane helix</keyword>
<sequence length="170" mass="19799">MKTILKTIFKLVYYVFIWIWVMLLFIFSFSSLFGLVAGSGVIGSADHLSGAMLSFLVVTVLFLIHRRSVLNVIEFCLTFGYLGFSLFHAFLALIPTFLLLPRLQNIGTNLETVMFFVLFLVFIFVSGPIYRGIVRWFLKKKKSLLKEKQVKEPIIYHQKKKKKRHKKRIS</sequence>
<dbReference type="RefSeq" id="WP_311075850.1">
    <property type="nucleotide sequence ID" value="NZ_CP134494.1"/>
</dbReference>
<evidence type="ECO:0000313" key="3">
    <source>
        <dbReference type="Proteomes" id="UP001303324"/>
    </source>
</evidence>
<keyword evidence="1" id="KW-0812">Transmembrane</keyword>
<feature type="transmembrane region" description="Helical" evidence="1">
    <location>
        <begin position="76"/>
        <end position="100"/>
    </location>
</feature>
<evidence type="ECO:0000313" key="2">
    <source>
        <dbReference type="EMBL" id="WNF24850.1"/>
    </source>
</evidence>
<accession>A0ABY9VQB9</accession>
<name>A0ABY9VQB9_9BACI</name>
<evidence type="ECO:0000256" key="1">
    <source>
        <dbReference type="SAM" id="Phobius"/>
    </source>
</evidence>
<organism evidence="2 3">
    <name type="scientific">Mesobacillus jeotgali</name>
    <dbReference type="NCBI Taxonomy" id="129985"/>
    <lineage>
        <taxon>Bacteria</taxon>
        <taxon>Bacillati</taxon>
        <taxon>Bacillota</taxon>
        <taxon>Bacilli</taxon>
        <taxon>Bacillales</taxon>
        <taxon>Bacillaceae</taxon>
        <taxon>Mesobacillus</taxon>
    </lineage>
</organism>
<proteinExistence type="predicted"/>
<reference evidence="2 3" key="1">
    <citation type="submission" date="2023-09" db="EMBL/GenBank/DDBJ databases">
        <title>Microbial mechanism of fulvic acid promoting antimony reduction mineralization in rice fields.</title>
        <authorList>
            <person name="Chen G."/>
            <person name="Lan J."/>
        </authorList>
    </citation>
    <scope>NUCLEOTIDE SEQUENCE [LARGE SCALE GENOMIC DNA]</scope>
    <source>
        <strain evidence="2 3">PS1</strain>
    </source>
</reference>
<gene>
    <name evidence="2" type="ORF">RH061_10340</name>
</gene>
<feature type="transmembrane region" description="Helical" evidence="1">
    <location>
        <begin position="12"/>
        <end position="35"/>
    </location>
</feature>
<keyword evidence="1" id="KW-0472">Membrane</keyword>
<dbReference type="EMBL" id="CP134494">
    <property type="protein sequence ID" value="WNF24850.1"/>
    <property type="molecule type" value="Genomic_DNA"/>
</dbReference>
<feature type="transmembrane region" description="Helical" evidence="1">
    <location>
        <begin position="47"/>
        <end position="64"/>
    </location>
</feature>
<protein>
    <submittedName>
        <fullName evidence="2">Uncharacterized protein</fullName>
    </submittedName>
</protein>
<keyword evidence="3" id="KW-1185">Reference proteome</keyword>
<dbReference type="Proteomes" id="UP001303324">
    <property type="component" value="Chromosome"/>
</dbReference>